<dbReference type="InterPro" id="IPR002110">
    <property type="entry name" value="Ankyrin_rpt"/>
</dbReference>
<evidence type="ECO:0000256" key="1">
    <source>
        <dbReference type="ARBA" id="ARBA00022737"/>
    </source>
</evidence>
<feature type="repeat" description="ANK" evidence="3">
    <location>
        <begin position="121"/>
        <end position="153"/>
    </location>
</feature>
<feature type="repeat" description="ANK" evidence="3">
    <location>
        <begin position="320"/>
        <end position="352"/>
    </location>
</feature>
<accession>A0A267GWA7</accession>
<sequence>RFNNCAKMTEECLGNHHSSLMLAALRGNVSQIVQLRNCTDVDLPIDIDGRPYTALHAAASHGHLAAVTALLEAQADANGGVSASTGCRYPTPIYWAAMGGHEATVEALLLAQADPDLPDQDGQTPLYVAVTFRHLSVVKLLISAQANVNFKDDVETTALHLAVSRGYTEIVAAISGSNQVNSDQKQIQGASALHFAAQMGELFIALSLIRLSGADVNLESDVGATPLFLAAQDNHCELIDALTFFLADPDLSRNGQSPIYSAAKFGHSRAVDRLLRAQADVRHVTRYSTTPLYIAAQNGRKDILTALIKAGANTDDQQKQGASALYIACQKGHAAIVDVLIKAQANPDLQAAEGETALFVASQNGHNGIVNKLISVPAALDLQRISDLTAMGIASQNGHFTTIQMLIKANADVNGGSNQANSAPLRLASEFNHIEIVQALLDARADVNLARHSSSSAVYSAAFIGHSDIVRILVKSGADITIDSPESFSPVHAAVAGGQWRILRVLRELGVQISVETCEFLRGLALVLCLADSEAVNRELTQMTFLEIDSEIKSPIIPSRSNQSFGNPSQTEHPDASTLVLNQSAQSLQLHSKLSAAGFTEQRASLQGAAADVLEHILRLRTSYDDIFIVGSYSETWGNNLVCVDGRTDSESDIDITRFVQGRPLHLKGICKCPLAETDSTVEYVAGHIIFPGYSANPAEPMFGSMLRPAVDRVSAFRLCCYPPIGPLQLHRVAKSNIPNAVLQLLTRDISTFPCHVVHAAPQGQAGNQLRVSTTFLERRLMRSLSTLQGQLFVALKFLVKKIIGRRVHGLKAYHAKTITFRMVEETPAEQWTPQNLFDLLQRSLNMLLNSVQSSYGQDYDDGRIMEHFFLSDAHLYLKGADKSTAQEVAIVLREVIDELPELLTKFMKTLIPVSSAGLFYFHPFLILPRIDAQWEYPVGKLQLHEIYIVVRQCVLLLSQRGKDSIASLLEKLPDCSRSARQCLKVLDFLKLGDQASAERLLLDNRSHKVSQGIEWKAAEGSDERASVDMVWNYLKANDSFWKFSMEFRERPVMKFLPTFISEVFPCQMSNYKSYRYLNFNALMRCLQLEFDFDSDLANDWFQKTATNEELDDQELAVMLHYCPDTDLVSGLLSKF</sequence>
<feature type="repeat" description="ANK" evidence="3">
    <location>
        <begin position="50"/>
        <end position="78"/>
    </location>
</feature>
<dbReference type="PANTHER" id="PTHR24166">
    <property type="entry name" value="ROLLING PEBBLES, ISOFORM B"/>
    <property type="match status" value="1"/>
</dbReference>
<name>A0A267GWA7_9PLAT</name>
<dbReference type="PANTHER" id="PTHR24166:SF48">
    <property type="entry name" value="PROTEIN VAPYRIN"/>
    <property type="match status" value="1"/>
</dbReference>
<dbReference type="PRINTS" id="PR01415">
    <property type="entry name" value="ANKYRIN"/>
</dbReference>
<evidence type="ECO:0000313" key="5">
    <source>
        <dbReference type="Proteomes" id="UP000215902"/>
    </source>
</evidence>
<comment type="caution">
    <text evidence="4">The sequence shown here is derived from an EMBL/GenBank/DDBJ whole genome shotgun (WGS) entry which is preliminary data.</text>
</comment>
<gene>
    <name evidence="4" type="ORF">BOX15_Mlig002485g1</name>
</gene>
<feature type="repeat" description="ANK" evidence="3">
    <location>
        <begin position="287"/>
        <end position="319"/>
    </location>
</feature>
<feature type="repeat" description="ANK" evidence="3">
    <location>
        <begin position="188"/>
        <end position="221"/>
    </location>
</feature>
<evidence type="ECO:0000256" key="2">
    <source>
        <dbReference type="ARBA" id="ARBA00023043"/>
    </source>
</evidence>
<dbReference type="Gene3D" id="1.10.1410.40">
    <property type="match status" value="1"/>
</dbReference>
<dbReference type="PROSITE" id="PS50297">
    <property type="entry name" value="ANK_REP_REGION"/>
    <property type="match status" value="8"/>
</dbReference>
<protein>
    <submittedName>
        <fullName evidence="4">Uncharacterized protein</fullName>
    </submittedName>
</protein>
<evidence type="ECO:0000256" key="3">
    <source>
        <dbReference type="PROSITE-ProRule" id="PRU00023"/>
    </source>
</evidence>
<dbReference type="SUPFAM" id="SSF48403">
    <property type="entry name" value="Ankyrin repeat"/>
    <property type="match status" value="2"/>
</dbReference>
<organism evidence="4 5">
    <name type="scientific">Macrostomum lignano</name>
    <dbReference type="NCBI Taxonomy" id="282301"/>
    <lineage>
        <taxon>Eukaryota</taxon>
        <taxon>Metazoa</taxon>
        <taxon>Spiralia</taxon>
        <taxon>Lophotrochozoa</taxon>
        <taxon>Platyhelminthes</taxon>
        <taxon>Rhabditophora</taxon>
        <taxon>Macrostomorpha</taxon>
        <taxon>Macrostomida</taxon>
        <taxon>Macrostomidae</taxon>
        <taxon>Macrostomum</taxon>
    </lineage>
</organism>
<keyword evidence="1" id="KW-0677">Repeat</keyword>
<evidence type="ECO:0000313" key="4">
    <source>
        <dbReference type="EMBL" id="PAA90318.1"/>
    </source>
</evidence>
<feature type="repeat" description="ANK" evidence="3">
    <location>
        <begin position="420"/>
        <end position="452"/>
    </location>
</feature>
<dbReference type="Proteomes" id="UP000215902">
    <property type="component" value="Unassembled WGS sequence"/>
</dbReference>
<dbReference type="Pfam" id="PF12796">
    <property type="entry name" value="Ank_2"/>
    <property type="match status" value="3"/>
</dbReference>
<feature type="repeat" description="ANK" evidence="3">
    <location>
        <begin position="453"/>
        <end position="485"/>
    </location>
</feature>
<dbReference type="Pfam" id="PF00023">
    <property type="entry name" value="Ank"/>
    <property type="match status" value="1"/>
</dbReference>
<feature type="repeat" description="ANK" evidence="3">
    <location>
        <begin position="386"/>
        <end position="418"/>
    </location>
</feature>
<reference evidence="4 5" key="1">
    <citation type="submission" date="2017-06" db="EMBL/GenBank/DDBJ databases">
        <title>A platform for efficient transgenesis in Macrostomum lignano, a flatworm model organism for stem cell research.</title>
        <authorList>
            <person name="Berezikov E."/>
        </authorList>
    </citation>
    <scope>NUCLEOTIDE SEQUENCE [LARGE SCALE GENOMIC DNA]</scope>
    <source>
        <strain evidence="4">DV1</strain>
        <tissue evidence="4">Whole organism</tissue>
    </source>
</reference>
<feature type="repeat" description="ANK" evidence="3">
    <location>
        <begin position="254"/>
        <end position="286"/>
    </location>
</feature>
<dbReference type="OrthoDB" id="5803825at2759"/>
<dbReference type="EMBL" id="NIVC01000114">
    <property type="protein sequence ID" value="PAA90318.1"/>
    <property type="molecule type" value="Genomic_DNA"/>
</dbReference>
<dbReference type="SMART" id="SM00248">
    <property type="entry name" value="ANK"/>
    <property type="match status" value="15"/>
</dbReference>
<dbReference type="PROSITE" id="PS50088">
    <property type="entry name" value="ANK_REPEAT"/>
    <property type="match status" value="9"/>
</dbReference>
<dbReference type="STRING" id="282301.A0A267GWA7"/>
<dbReference type="InterPro" id="IPR036770">
    <property type="entry name" value="Ankyrin_rpt-contain_sf"/>
</dbReference>
<dbReference type="InterPro" id="IPR050889">
    <property type="entry name" value="Dendritic_Spine_Reg/Scaffold"/>
</dbReference>
<dbReference type="Gene3D" id="1.25.40.20">
    <property type="entry name" value="Ankyrin repeat-containing domain"/>
    <property type="match status" value="4"/>
</dbReference>
<proteinExistence type="predicted"/>
<keyword evidence="5" id="KW-1185">Reference proteome</keyword>
<feature type="non-terminal residue" evidence="4">
    <location>
        <position position="1"/>
    </location>
</feature>
<keyword evidence="2 3" id="KW-0040">ANK repeat</keyword>
<dbReference type="AlphaFoldDB" id="A0A267GWA7"/>